<comment type="caution">
    <text evidence="1">The sequence shown here is derived from an EMBL/GenBank/DDBJ whole genome shotgun (WGS) entry which is preliminary data.</text>
</comment>
<gene>
    <name evidence="1" type="ORF">R4Y45_03555</name>
</gene>
<evidence type="ECO:0000313" key="1">
    <source>
        <dbReference type="EMBL" id="MEJ6348301.1"/>
    </source>
</evidence>
<proteinExistence type="predicted"/>
<sequence>MTSSQLVEVEQNVSNLFKRFETGDFYNTLYQQFHKIKEQVNYQKRRRPVQVAELTDDNKERIKFLAQEKNIQSPKIDDLKFLSQFIGVTDVEIREKYVLKTIVECIKKHYYSENQLIWLKDFILNPDNLYAHILEPKNNAVLVRSSVLLILNALLVEDEKFYNLLSPQDYQKIALKLVTYSLLEQDYQGYNPKMGWIQTYSLIVEATKKICEAPVHRALKVYLVTAVLFAYLQTDVPLIFGENQVLAELVLTFSLRDNFYNHFIVMLLTQWNDQYKDDYSSNEQLGFWHQVYNSERLIDSLLVLEDLPESISNLIRNEIK</sequence>
<accession>A0ABU8SG49</accession>
<evidence type="ECO:0000313" key="2">
    <source>
        <dbReference type="Proteomes" id="UP001377804"/>
    </source>
</evidence>
<keyword evidence="2" id="KW-1185">Reference proteome</keyword>
<protein>
    <submittedName>
        <fullName evidence="1">DUF2785 domain-containing protein</fullName>
    </submittedName>
</protein>
<dbReference type="Proteomes" id="UP001377804">
    <property type="component" value="Unassembled WGS sequence"/>
</dbReference>
<dbReference type="Pfam" id="PF10978">
    <property type="entry name" value="DUF2785"/>
    <property type="match status" value="1"/>
</dbReference>
<dbReference type="EMBL" id="JAWMWG010000001">
    <property type="protein sequence ID" value="MEJ6348301.1"/>
    <property type="molecule type" value="Genomic_DNA"/>
</dbReference>
<organism evidence="1 2">
    <name type="scientific">Holzapfeliella saturejae</name>
    <dbReference type="NCBI Taxonomy" id="3082953"/>
    <lineage>
        <taxon>Bacteria</taxon>
        <taxon>Bacillati</taxon>
        <taxon>Bacillota</taxon>
        <taxon>Bacilli</taxon>
        <taxon>Lactobacillales</taxon>
        <taxon>Lactobacillaceae</taxon>
        <taxon>Holzapfeliella</taxon>
    </lineage>
</organism>
<reference evidence="1 2" key="1">
    <citation type="submission" date="2023-10" db="EMBL/GenBank/DDBJ databases">
        <title>Holzapfeliella saturejae sp. nov. isolated from Satureja montana flowers.</title>
        <authorList>
            <person name="Alcantara C."/>
            <person name="Zuniga M."/>
            <person name="Landete J.M."/>
            <person name="Monedero V."/>
        </authorList>
    </citation>
    <scope>NUCLEOTIDE SEQUENCE [LARGE SCALE GENOMIC DNA]</scope>
    <source>
        <strain evidence="1 2">He02</strain>
    </source>
</reference>
<dbReference type="RefSeq" id="WP_339969349.1">
    <property type="nucleotide sequence ID" value="NZ_JAWMWG010000001.1"/>
</dbReference>
<name>A0ABU8SG49_9LACO</name>
<dbReference type="InterPro" id="IPR021247">
    <property type="entry name" value="DUF2785"/>
</dbReference>